<protein>
    <submittedName>
        <fullName evidence="3">Metallophosphoesterase</fullName>
    </submittedName>
</protein>
<proteinExistence type="predicted"/>
<dbReference type="RefSeq" id="WP_207273771.1">
    <property type="nucleotide sequence ID" value="NZ_JAFMPK010000019.1"/>
</dbReference>
<dbReference type="Gene3D" id="3.60.21.10">
    <property type="match status" value="1"/>
</dbReference>
<gene>
    <name evidence="3" type="ORF">J0911_02250</name>
</gene>
<dbReference type="PANTHER" id="PTHR43143:SF5">
    <property type="entry name" value="SECRETED PROTEIN"/>
    <property type="match status" value="1"/>
</dbReference>
<feature type="chain" id="PRO_5045638384" evidence="2">
    <location>
        <begin position="30"/>
        <end position="1313"/>
    </location>
</feature>
<evidence type="ECO:0000313" key="3">
    <source>
        <dbReference type="EMBL" id="MBO0607849.1"/>
    </source>
</evidence>
<accession>A0ABS3I4B9</accession>
<evidence type="ECO:0000256" key="2">
    <source>
        <dbReference type="SAM" id="SignalP"/>
    </source>
</evidence>
<name>A0ABS3I4B9_9MICO</name>
<organism evidence="3 4">
    <name type="scientific">Myceligenerans salitolerans</name>
    <dbReference type="NCBI Taxonomy" id="1230528"/>
    <lineage>
        <taxon>Bacteria</taxon>
        <taxon>Bacillati</taxon>
        <taxon>Actinomycetota</taxon>
        <taxon>Actinomycetes</taxon>
        <taxon>Micrococcales</taxon>
        <taxon>Promicromonosporaceae</taxon>
        <taxon>Myceligenerans</taxon>
    </lineage>
</organism>
<dbReference type="PROSITE" id="PS51318">
    <property type="entry name" value="TAT"/>
    <property type="match status" value="1"/>
</dbReference>
<dbReference type="Proteomes" id="UP000664617">
    <property type="component" value="Unassembled WGS sequence"/>
</dbReference>
<reference evidence="4" key="1">
    <citation type="submission" date="2023-07" db="EMBL/GenBank/DDBJ databases">
        <title>Myceligenerans salitolerans sp. nov., a halotolerant actinomycete isolated from a salt lake in Xinjiang, China.</title>
        <authorList>
            <person name="Guan T."/>
        </authorList>
    </citation>
    <scope>NUCLEOTIDE SEQUENCE [LARGE SCALE GENOMIC DNA]</scope>
    <source>
        <strain evidence="4">XHU 5031</strain>
    </source>
</reference>
<dbReference type="InterPro" id="IPR051918">
    <property type="entry name" value="STPP_CPPED1"/>
</dbReference>
<dbReference type="PANTHER" id="PTHR43143">
    <property type="entry name" value="METALLOPHOSPHOESTERASE, CALCINEURIN SUPERFAMILY"/>
    <property type="match status" value="1"/>
</dbReference>
<feature type="signal peptide" evidence="2">
    <location>
        <begin position="1"/>
        <end position="29"/>
    </location>
</feature>
<keyword evidence="4" id="KW-1185">Reference proteome</keyword>
<evidence type="ECO:0000313" key="4">
    <source>
        <dbReference type="Proteomes" id="UP000664617"/>
    </source>
</evidence>
<feature type="region of interest" description="Disordered" evidence="1">
    <location>
        <begin position="35"/>
        <end position="78"/>
    </location>
</feature>
<dbReference type="InterPro" id="IPR029052">
    <property type="entry name" value="Metallo-depent_PP-like"/>
</dbReference>
<dbReference type="EMBL" id="JAFMPK010000019">
    <property type="protein sequence ID" value="MBO0607849.1"/>
    <property type="molecule type" value="Genomic_DNA"/>
</dbReference>
<evidence type="ECO:0000256" key="1">
    <source>
        <dbReference type="SAM" id="MobiDB-lite"/>
    </source>
</evidence>
<sequence length="1313" mass="138451">MRAIGRSRRRLLQAAAAATATTLLLTTWAATSSAATTTGGGVATTASAADFTGSDRKPGRPGADEPASAPLLTPGDGDYLEGTVTVAATPTAPGASVTSLRVDGEVLPGATETLGTSALRFDVGSNSADRSFGNWFEINGHRIDQPETWASERATLEVPNEYLTTGENVVGIFAGPKENTSCGTNHDDFVLSNVTLELLGETADGEENEYTYDFGDGNCGSNTSKLLGAELSFFVQGDPQATTRLTAELDTTALGNGTHELSAGTETGAVTTHTVTVNNAPAGAPSLMPLDGTVANGILPVVAAAPAGGDGGVVDVTVDGETPPAAEHLGGTAATFSFDVGANSIDDAFHNFLRVNGHRVELGGDWADERVDVILPGSILVPGENTVEIVTGDYGSSCGVNRDDFTVSGLELVYDGEPVPGRDVADRYAMGDGSCGSNDSLLREVELIWTIDAPGVSLADSLGAGDATLAFDIGSNSMEARYHSYLLVNGQRVDLDERDYVSERVEVTVPNQWLLAGWNRVDVIAGTLEGTSCGDNRDDYALSAPELIPAEGTATHVSMRTTHNIGDGSCGSSVNPEVEADWNFHVDAPARGLLAQVRTAELPDGEHTLAATSTTGELATRTVTTDNSGPAVAASTPAEGDRITTSVPLSVELSDDSGVVHGPHLTLDGAEIAVGDPVGPGLAAGEHTLEVRATDGLGNESVREVSFTTAGVPDVPSALTPASGTRDVRAPVTLSATVNEPDGGDVTTVFTQAEALTPTRAWQGESAGVPTTLRVPGEKRIRDTRGLAPGDGRVVPSPSAADVTYQRFDVRVRGRVTEPVLRWEGTADPARLVTLYAWNADERAWEALATRRGAAEADTALEAAVGPEHITRGTVHAMVTGTDPFADDIDPGDPDRFADPDDYDFAMVHYTDTQYLSEGAVEGATERERRTWGSAYTGVMDWVVDNADERKIAYVAHTGDIVENNIRTLAPGLEEQVIGEFEFASQAQGRIDAAGIPNGVVAGNHDNQSGQDPTLYNEYFGPDRYEALSKEWEDATYGGTMTPGSNENHYDLFTAGGLDFVVVGLSYGVTRDEAEWAASVFQRYSDRNGILLTHDYLEPSSSPDGRGANLGGSDGPLLYDLLVRDNDNVFLVLAGHRHGVGTNVRPPVVGDIGHGVVELLADYQFYTVRADRLGLDQAGYDPATKLRFGASFFRMLQFDVAAGEMHVDTYSPLLGEFGATEYDEDRRFNGLEDNMVLPVDLTSRTTSFETEAVVLYDPVAEIGRDTVAAGGTASVEWPGRLRPGRTYAWLVTARTEGGGRATTSPAWFTTARK</sequence>
<comment type="caution">
    <text evidence="3">The sequence shown here is derived from an EMBL/GenBank/DDBJ whole genome shotgun (WGS) entry which is preliminary data.</text>
</comment>
<dbReference type="SUPFAM" id="SSF56300">
    <property type="entry name" value="Metallo-dependent phosphatases"/>
    <property type="match status" value="1"/>
</dbReference>
<keyword evidence="2" id="KW-0732">Signal</keyword>
<feature type="compositionally biased region" description="Low complexity" evidence="1">
    <location>
        <begin position="35"/>
        <end position="49"/>
    </location>
</feature>
<dbReference type="InterPro" id="IPR006311">
    <property type="entry name" value="TAT_signal"/>
</dbReference>